<organism evidence="1 2">
    <name type="scientific">Atopobium deltae</name>
    <dbReference type="NCBI Taxonomy" id="1393034"/>
    <lineage>
        <taxon>Bacteria</taxon>
        <taxon>Bacillati</taxon>
        <taxon>Actinomycetota</taxon>
        <taxon>Coriobacteriia</taxon>
        <taxon>Coriobacteriales</taxon>
        <taxon>Atopobiaceae</taxon>
        <taxon>Atopobium</taxon>
    </lineage>
</organism>
<protein>
    <submittedName>
        <fullName evidence="1">Alpha-galactosidase</fullName>
    </submittedName>
</protein>
<dbReference type="Gene3D" id="3.20.20.70">
    <property type="entry name" value="Aldolase class I"/>
    <property type="match status" value="1"/>
</dbReference>
<dbReference type="InterPro" id="IPR017853">
    <property type="entry name" value="GH"/>
</dbReference>
<dbReference type="STRING" id="1393034.HMPREF3192_00003"/>
<accession>A0A133XXD7</accession>
<dbReference type="Proteomes" id="UP000070675">
    <property type="component" value="Unassembled WGS sequence"/>
</dbReference>
<dbReference type="Pfam" id="PF02065">
    <property type="entry name" value="Melibiase"/>
    <property type="match status" value="1"/>
</dbReference>
<gene>
    <name evidence="1" type="ORF">HMPREF3192_00003</name>
</gene>
<proteinExistence type="predicted"/>
<name>A0A133XXD7_9ACTN</name>
<dbReference type="InterPro" id="IPR013785">
    <property type="entry name" value="Aldolase_TIM"/>
</dbReference>
<reference evidence="2" key="1">
    <citation type="submission" date="2016-01" db="EMBL/GenBank/DDBJ databases">
        <authorList>
            <person name="Mitreva M."/>
            <person name="Pepin K.H."/>
            <person name="Mihindukulasuriya K.A."/>
            <person name="Fulton R."/>
            <person name="Fronick C."/>
            <person name="O'Laughlin M."/>
            <person name="Miner T."/>
            <person name="Herter B."/>
            <person name="Rosa B.A."/>
            <person name="Cordes M."/>
            <person name="Tomlinson C."/>
            <person name="Wollam A."/>
            <person name="Palsikar V.B."/>
            <person name="Mardis E.R."/>
            <person name="Wilson R.K."/>
        </authorList>
    </citation>
    <scope>NUCLEOTIDE SEQUENCE [LARGE SCALE GENOMIC DNA]</scope>
    <source>
        <strain evidence="2">DNF00019</strain>
    </source>
</reference>
<evidence type="ECO:0000313" key="1">
    <source>
        <dbReference type="EMBL" id="KXB35599.1"/>
    </source>
</evidence>
<evidence type="ECO:0000313" key="2">
    <source>
        <dbReference type="Proteomes" id="UP000070675"/>
    </source>
</evidence>
<dbReference type="EMBL" id="LSCR01000001">
    <property type="protein sequence ID" value="KXB35599.1"/>
    <property type="molecule type" value="Genomic_DNA"/>
</dbReference>
<sequence length="324" mass="35891">MYPTKVSEEQRLAQADEKTVRSQLRAYRELLRGLHLRGLSKLFQIGEGYCVPGDWLDVSKKRFPCGLAQAVQTIHEQHMLAGLWLAPFASARDSRLALEHPDWLLRDIAQKPQCVSLHHNGLFALDVCNAEVKQYIAHVVKVATQQWGFDFLTIDYIYAAALLEHAGHNRAELLDMILTIVRDAAGPDVLLNFGGAPLASAIGHAQYCEISAGSAVAWDSARFGHVKTRERKSTQQAIQAIAARGALDGWAFGANPGVMLFDTIASFDDANRASYIDAFIAQSSALLIAGNLERWTDKQKEAYRLSLKQFALRHGIRVEGVEAR</sequence>
<dbReference type="SUPFAM" id="SSF51445">
    <property type="entry name" value="(Trans)glycosidases"/>
    <property type="match status" value="1"/>
</dbReference>
<dbReference type="PATRIC" id="fig|1393034.3.peg.2"/>
<comment type="caution">
    <text evidence="1">The sequence shown here is derived from an EMBL/GenBank/DDBJ whole genome shotgun (WGS) entry which is preliminary data.</text>
</comment>
<keyword evidence="2" id="KW-1185">Reference proteome</keyword>
<dbReference type="AlphaFoldDB" id="A0A133XXD7"/>